<keyword evidence="7" id="KW-1185">Reference proteome</keyword>
<evidence type="ECO:0000256" key="3">
    <source>
        <dbReference type="ARBA" id="ARBA00022741"/>
    </source>
</evidence>
<dbReference type="InterPro" id="IPR027417">
    <property type="entry name" value="P-loop_NTPase"/>
</dbReference>
<dbReference type="GO" id="GO:0005524">
    <property type="term" value="F:ATP binding"/>
    <property type="evidence" value="ECO:0007669"/>
    <property type="project" value="UniProtKB-KW"/>
</dbReference>
<comment type="similarity">
    <text evidence="1">Belongs to the ABC transporter superfamily.</text>
</comment>
<evidence type="ECO:0000313" key="6">
    <source>
        <dbReference type="EMBL" id="NYD27231.1"/>
    </source>
</evidence>
<dbReference type="PROSITE" id="PS50893">
    <property type="entry name" value="ABC_TRANSPORTER_2"/>
    <property type="match status" value="1"/>
</dbReference>
<comment type="caution">
    <text evidence="6">The sequence shown here is derived from an EMBL/GenBank/DDBJ whole genome shotgun (WGS) entry which is preliminary data.</text>
</comment>
<dbReference type="RefSeq" id="WP_237463463.1">
    <property type="nucleotide sequence ID" value="NZ_JACCBD010000001.1"/>
</dbReference>
<feature type="domain" description="ABC transporter" evidence="5">
    <location>
        <begin position="7"/>
        <end position="215"/>
    </location>
</feature>
<protein>
    <submittedName>
        <fullName evidence="6">Zinc/manganese transport system ATP-binding protein</fullName>
    </submittedName>
</protein>
<dbReference type="PANTHER" id="PTHR42734:SF5">
    <property type="entry name" value="IRON TRANSPORT SYSTEM ATP-BINDING PROTEIN HI_0361-RELATED"/>
    <property type="match status" value="1"/>
</dbReference>
<dbReference type="InterPro" id="IPR050153">
    <property type="entry name" value="Metal_Ion_Import_ABC"/>
</dbReference>
<evidence type="ECO:0000313" key="7">
    <source>
        <dbReference type="Proteomes" id="UP000586095"/>
    </source>
</evidence>
<sequence>MTDLAPVRARALFYAHDETPVLSGLDVDIPAGRVTAIIGPNGAGKTTLIEVLAGVRKAGSGEVTRDTPVALVVQRPDAPAELPITGRQVVALGAAATAGGARLGPGGRAARVAEAVERVGATAFADAPFGQLSGGQRQRILIAQGLAVGAGALLLDEPAAGLDELSRARTRELLAAEAARGVAVACVTHDAADIAVADRVIRIEHCRAHLRVSEAGAR</sequence>
<gene>
    <name evidence="6" type="ORF">BJ960_002034</name>
</gene>
<organism evidence="6 7">
    <name type="scientific">Leucobacter aridicollis</name>
    <dbReference type="NCBI Taxonomy" id="283878"/>
    <lineage>
        <taxon>Bacteria</taxon>
        <taxon>Bacillati</taxon>
        <taxon>Actinomycetota</taxon>
        <taxon>Actinomycetes</taxon>
        <taxon>Micrococcales</taxon>
        <taxon>Microbacteriaceae</taxon>
        <taxon>Leucobacter</taxon>
    </lineage>
</organism>
<dbReference type="SUPFAM" id="SSF52540">
    <property type="entry name" value="P-loop containing nucleoside triphosphate hydrolases"/>
    <property type="match status" value="1"/>
</dbReference>
<evidence type="ECO:0000256" key="1">
    <source>
        <dbReference type="ARBA" id="ARBA00005417"/>
    </source>
</evidence>
<keyword evidence="3" id="KW-0547">Nucleotide-binding</keyword>
<reference evidence="6 7" key="1">
    <citation type="submission" date="2020-07" db="EMBL/GenBank/DDBJ databases">
        <title>Sequencing the genomes of 1000 actinobacteria strains.</title>
        <authorList>
            <person name="Klenk H.-P."/>
        </authorList>
    </citation>
    <scope>NUCLEOTIDE SEQUENCE [LARGE SCALE GENOMIC DNA]</scope>
    <source>
        <strain evidence="6 7">DSM 17380</strain>
    </source>
</reference>
<evidence type="ECO:0000259" key="5">
    <source>
        <dbReference type="PROSITE" id="PS50893"/>
    </source>
</evidence>
<name>A0A852R0W6_9MICO</name>
<keyword evidence="2" id="KW-0813">Transport</keyword>
<dbReference type="GO" id="GO:0016887">
    <property type="term" value="F:ATP hydrolysis activity"/>
    <property type="evidence" value="ECO:0007669"/>
    <property type="project" value="InterPro"/>
</dbReference>
<accession>A0A852R0W6</accession>
<dbReference type="AlphaFoldDB" id="A0A852R0W6"/>
<dbReference type="InterPro" id="IPR017871">
    <property type="entry name" value="ABC_transporter-like_CS"/>
</dbReference>
<dbReference type="InterPro" id="IPR003593">
    <property type="entry name" value="AAA+_ATPase"/>
</dbReference>
<dbReference type="PROSITE" id="PS00211">
    <property type="entry name" value="ABC_TRANSPORTER_1"/>
    <property type="match status" value="1"/>
</dbReference>
<dbReference type="InterPro" id="IPR003439">
    <property type="entry name" value="ABC_transporter-like_ATP-bd"/>
</dbReference>
<dbReference type="EMBL" id="JACCBD010000001">
    <property type="protein sequence ID" value="NYD27231.1"/>
    <property type="molecule type" value="Genomic_DNA"/>
</dbReference>
<dbReference type="Pfam" id="PF00005">
    <property type="entry name" value="ABC_tran"/>
    <property type="match status" value="1"/>
</dbReference>
<evidence type="ECO:0000256" key="2">
    <source>
        <dbReference type="ARBA" id="ARBA00022448"/>
    </source>
</evidence>
<dbReference type="Gene3D" id="3.40.50.300">
    <property type="entry name" value="P-loop containing nucleotide triphosphate hydrolases"/>
    <property type="match status" value="1"/>
</dbReference>
<dbReference type="PANTHER" id="PTHR42734">
    <property type="entry name" value="METAL TRANSPORT SYSTEM ATP-BINDING PROTEIN TM_0124-RELATED"/>
    <property type="match status" value="1"/>
</dbReference>
<evidence type="ECO:0000256" key="4">
    <source>
        <dbReference type="ARBA" id="ARBA00022840"/>
    </source>
</evidence>
<dbReference type="SMART" id="SM00382">
    <property type="entry name" value="AAA"/>
    <property type="match status" value="1"/>
</dbReference>
<keyword evidence="4 6" id="KW-0067">ATP-binding</keyword>
<dbReference type="Proteomes" id="UP000586095">
    <property type="component" value="Unassembled WGS sequence"/>
</dbReference>
<proteinExistence type="inferred from homology"/>